<keyword evidence="2" id="KW-0547">Nucleotide-binding</keyword>
<gene>
    <name evidence="6" type="ORF">F7Q92_19870</name>
</gene>
<comment type="caution">
    <text evidence="6">The sequence shown here is derived from an EMBL/GenBank/DDBJ whole genome shotgun (WGS) entry which is preliminary data.</text>
</comment>
<dbReference type="RefSeq" id="WP_151125811.1">
    <property type="nucleotide sequence ID" value="NZ_CP088081.1"/>
</dbReference>
<keyword evidence="7" id="KW-1185">Reference proteome</keyword>
<dbReference type="InterPro" id="IPR001482">
    <property type="entry name" value="T2SS/T4SS_dom"/>
</dbReference>
<feature type="domain" description="Bacterial type II secretion system protein E" evidence="5">
    <location>
        <begin position="380"/>
        <end position="394"/>
    </location>
</feature>
<dbReference type="InterPro" id="IPR027417">
    <property type="entry name" value="P-loop_NTPase"/>
</dbReference>
<sequence length="563" mass="61424">MSQDTRDLQRFLRALTRQDTRGTLAQVAEHLSLDEAACLPRLAEVAGLTPVRSEALQGHELDLQRLPLARAQQLECLLLQRRAGEPWQDAVIGDPLASHLITQLEALAQAPLRFLLATPADIRARLKQQEARSRAQDSLQLTTAPGEDAGSAGSGLLSSEVLSFESLSAATSQTVRLVNSMLYDALRAGASDIHFESTAQGLDIKFRIDGVLESMARPEGHATADQVMTRLKVLAELDIAESRVPQDGSFRVSAQGRDIDLRVSIMPSIHGEDAVLRILDKQALVEAHGALSLTALGFDDIALRSLRDLLEAPHGMVLVTGPTGSGKTTTLYAALTESRTGQEKVITIEDPVEYQLQGVLQIPVNERKGLTFARGLRSILRHDPDKIMIGEIRDQETAEIAVQSALTGHLVLSTVHANNVFDVFSRFTHMGLDPYALASALNGIWAQRLLRVNCPRCAQTHHPDAEELARHGLTAPMVVGASFVRGRGCGDCRGTGYKGRQAIAEILRLDDELRDLVIRRVAVKDIKEAAYRKGTRSLHDAALRLVLQGKTTLEEMRRVTMAA</sequence>
<dbReference type="Gene3D" id="3.30.450.90">
    <property type="match status" value="1"/>
</dbReference>
<proteinExistence type="inferred from homology"/>
<dbReference type="OrthoDB" id="5790493at2"/>
<dbReference type="Gene3D" id="3.40.50.300">
    <property type="entry name" value="P-loop containing nucleotide triphosphate hydrolases"/>
    <property type="match status" value="1"/>
</dbReference>
<reference evidence="6 7" key="1">
    <citation type="submission" date="2019-09" db="EMBL/GenBank/DDBJ databases">
        <title>Draft genome sequences of 48 bacterial type strains from the CCUG.</title>
        <authorList>
            <person name="Tunovic T."/>
            <person name="Pineiro-Iglesias B."/>
            <person name="Unosson C."/>
            <person name="Inganas E."/>
            <person name="Ohlen M."/>
            <person name="Cardew S."/>
            <person name="Jensie-Markopoulos S."/>
            <person name="Salva-Serra F."/>
            <person name="Jaen-Luchoro D."/>
            <person name="Karlsson R."/>
            <person name="Svensson-Stadler L."/>
            <person name="Chun J."/>
            <person name="Moore E."/>
        </authorList>
    </citation>
    <scope>NUCLEOTIDE SEQUENCE [LARGE SCALE GENOMIC DNA]</scope>
    <source>
        <strain evidence="6 7">CCUG 30977</strain>
    </source>
</reference>
<protein>
    <submittedName>
        <fullName evidence="6">Type II/IV secretion system protein</fullName>
    </submittedName>
</protein>
<dbReference type="GO" id="GO:0005886">
    <property type="term" value="C:plasma membrane"/>
    <property type="evidence" value="ECO:0007669"/>
    <property type="project" value="TreeGrafter"/>
</dbReference>
<evidence type="ECO:0000313" key="7">
    <source>
        <dbReference type="Proteomes" id="UP000430120"/>
    </source>
</evidence>
<name>A0A643FAA3_IDEDE</name>
<dbReference type="SUPFAM" id="SSF52540">
    <property type="entry name" value="P-loop containing nucleoside triphosphate hydrolases"/>
    <property type="match status" value="1"/>
</dbReference>
<accession>A0A643FAA3</accession>
<dbReference type="AlphaFoldDB" id="A0A643FAA3"/>
<dbReference type="CDD" id="cd01129">
    <property type="entry name" value="PulE-GspE-like"/>
    <property type="match status" value="1"/>
</dbReference>
<keyword evidence="3" id="KW-0067">ATP-binding</keyword>
<dbReference type="EMBL" id="VZPB01000079">
    <property type="protein sequence ID" value="KAB0574147.1"/>
    <property type="molecule type" value="Genomic_DNA"/>
</dbReference>
<organism evidence="6 7">
    <name type="scientific">Ideonella dechloratans</name>
    <dbReference type="NCBI Taxonomy" id="36863"/>
    <lineage>
        <taxon>Bacteria</taxon>
        <taxon>Pseudomonadati</taxon>
        <taxon>Pseudomonadota</taxon>
        <taxon>Betaproteobacteria</taxon>
        <taxon>Burkholderiales</taxon>
        <taxon>Sphaerotilaceae</taxon>
        <taxon>Ideonella</taxon>
    </lineage>
</organism>
<dbReference type="Pfam" id="PF00437">
    <property type="entry name" value="T2SSE"/>
    <property type="match status" value="1"/>
</dbReference>
<feature type="region of interest" description="Disordered" evidence="4">
    <location>
        <begin position="133"/>
        <end position="152"/>
    </location>
</feature>
<dbReference type="GO" id="GO:0005524">
    <property type="term" value="F:ATP binding"/>
    <property type="evidence" value="ECO:0007669"/>
    <property type="project" value="UniProtKB-KW"/>
</dbReference>
<dbReference type="PANTHER" id="PTHR30258">
    <property type="entry name" value="TYPE II SECRETION SYSTEM PROTEIN GSPE-RELATED"/>
    <property type="match status" value="1"/>
</dbReference>
<evidence type="ECO:0000313" key="6">
    <source>
        <dbReference type="EMBL" id="KAB0574147.1"/>
    </source>
</evidence>
<dbReference type="PROSITE" id="PS00662">
    <property type="entry name" value="T2SP_E"/>
    <property type="match status" value="1"/>
</dbReference>
<dbReference type="Proteomes" id="UP000430120">
    <property type="component" value="Unassembled WGS sequence"/>
</dbReference>
<comment type="similarity">
    <text evidence="1">Belongs to the GSP E family.</text>
</comment>
<evidence type="ECO:0000256" key="4">
    <source>
        <dbReference type="SAM" id="MobiDB-lite"/>
    </source>
</evidence>
<dbReference type="GO" id="GO:0016887">
    <property type="term" value="F:ATP hydrolysis activity"/>
    <property type="evidence" value="ECO:0007669"/>
    <property type="project" value="TreeGrafter"/>
</dbReference>
<evidence type="ECO:0000256" key="3">
    <source>
        <dbReference type="ARBA" id="ARBA00022840"/>
    </source>
</evidence>
<dbReference type="PANTHER" id="PTHR30258:SF1">
    <property type="entry name" value="PROTEIN TRANSPORT PROTEIN HOFB HOMOLOG"/>
    <property type="match status" value="1"/>
</dbReference>
<evidence type="ECO:0000259" key="5">
    <source>
        <dbReference type="PROSITE" id="PS00662"/>
    </source>
</evidence>
<evidence type="ECO:0000256" key="2">
    <source>
        <dbReference type="ARBA" id="ARBA00022741"/>
    </source>
</evidence>
<evidence type="ECO:0000256" key="1">
    <source>
        <dbReference type="ARBA" id="ARBA00006611"/>
    </source>
</evidence>